<feature type="transmembrane region" description="Helical" evidence="1">
    <location>
        <begin position="129"/>
        <end position="150"/>
    </location>
</feature>
<accession>A0AA40BFD7</accession>
<gene>
    <name evidence="2" type="ORF">B0T26DRAFT_7349</name>
</gene>
<protein>
    <submittedName>
        <fullName evidence="2">Uncharacterized protein</fullName>
    </submittedName>
</protein>
<evidence type="ECO:0000256" key="1">
    <source>
        <dbReference type="SAM" id="Phobius"/>
    </source>
</evidence>
<keyword evidence="1" id="KW-0472">Membrane</keyword>
<organism evidence="2 3">
    <name type="scientific">Lasiosphaeria miniovina</name>
    <dbReference type="NCBI Taxonomy" id="1954250"/>
    <lineage>
        <taxon>Eukaryota</taxon>
        <taxon>Fungi</taxon>
        <taxon>Dikarya</taxon>
        <taxon>Ascomycota</taxon>
        <taxon>Pezizomycotina</taxon>
        <taxon>Sordariomycetes</taxon>
        <taxon>Sordariomycetidae</taxon>
        <taxon>Sordariales</taxon>
        <taxon>Lasiosphaeriaceae</taxon>
        <taxon>Lasiosphaeria</taxon>
    </lineage>
</organism>
<name>A0AA40BFD7_9PEZI</name>
<dbReference type="GeneID" id="85326486"/>
<dbReference type="AlphaFoldDB" id="A0AA40BFD7"/>
<reference evidence="2" key="1">
    <citation type="submission" date="2023-06" db="EMBL/GenBank/DDBJ databases">
        <title>Genome-scale phylogeny and comparative genomics of the fungal order Sordariales.</title>
        <authorList>
            <consortium name="Lawrence Berkeley National Laboratory"/>
            <person name="Hensen N."/>
            <person name="Bonometti L."/>
            <person name="Westerberg I."/>
            <person name="Brannstrom I.O."/>
            <person name="Guillou S."/>
            <person name="Cros-Aarteil S."/>
            <person name="Calhoun S."/>
            <person name="Haridas S."/>
            <person name="Kuo A."/>
            <person name="Mondo S."/>
            <person name="Pangilinan J."/>
            <person name="Riley R."/>
            <person name="LaButti K."/>
            <person name="Andreopoulos B."/>
            <person name="Lipzen A."/>
            <person name="Chen C."/>
            <person name="Yanf M."/>
            <person name="Daum C."/>
            <person name="Ng V."/>
            <person name="Clum A."/>
            <person name="Steindorff A."/>
            <person name="Ohm R."/>
            <person name="Martin F."/>
            <person name="Silar P."/>
            <person name="Natvig D."/>
            <person name="Lalanne C."/>
            <person name="Gautier V."/>
            <person name="Ament-velasquez S.L."/>
            <person name="Kruys A."/>
            <person name="Hutchinson M.I."/>
            <person name="Powell A.J."/>
            <person name="Barry K."/>
            <person name="Miller A.N."/>
            <person name="Grigoriev I.V."/>
            <person name="Debuchy R."/>
            <person name="Gladieux P."/>
            <person name="Thoren M.H."/>
            <person name="Johannesson H."/>
        </authorList>
    </citation>
    <scope>NUCLEOTIDE SEQUENCE</scope>
    <source>
        <strain evidence="2">SMH2392-1A</strain>
    </source>
</reference>
<proteinExistence type="predicted"/>
<keyword evidence="3" id="KW-1185">Reference proteome</keyword>
<comment type="caution">
    <text evidence="2">The sequence shown here is derived from an EMBL/GenBank/DDBJ whole genome shotgun (WGS) entry which is preliminary data.</text>
</comment>
<dbReference type="Proteomes" id="UP001172101">
    <property type="component" value="Unassembled WGS sequence"/>
</dbReference>
<keyword evidence="1" id="KW-0812">Transmembrane</keyword>
<sequence>MGNIQVAKDSAISELRRVATIRIVRDVGLRAGRITAHAQGHQTLGQVPLPCLSWLARPKARLSPLDCYCGRLGFHLAAPSSLPCRPIQTHYEAGVVLAGYAILLPCRLGHLLWQGARREDGTCISAPSTFLVCFFGNCVYIRLVVFFIICTCDYKL</sequence>
<dbReference type="EMBL" id="JAUIRO010000001">
    <property type="protein sequence ID" value="KAK0733210.1"/>
    <property type="molecule type" value="Genomic_DNA"/>
</dbReference>
<evidence type="ECO:0000313" key="3">
    <source>
        <dbReference type="Proteomes" id="UP001172101"/>
    </source>
</evidence>
<dbReference type="RefSeq" id="XP_060302087.1">
    <property type="nucleotide sequence ID" value="XM_060443216.1"/>
</dbReference>
<evidence type="ECO:0000313" key="2">
    <source>
        <dbReference type="EMBL" id="KAK0733210.1"/>
    </source>
</evidence>
<keyword evidence="1" id="KW-1133">Transmembrane helix</keyword>